<protein>
    <recommendedName>
        <fullName evidence="3">Restriction endonuclease</fullName>
    </recommendedName>
</protein>
<name>A0A1F6CHB9_9BACT</name>
<comment type="caution">
    <text evidence="1">The sequence shown here is derived from an EMBL/GenBank/DDBJ whole genome shotgun (WGS) entry which is preliminary data.</text>
</comment>
<dbReference type="EMBL" id="MFKU01000014">
    <property type="protein sequence ID" value="OGG48417.1"/>
    <property type="molecule type" value="Genomic_DNA"/>
</dbReference>
<evidence type="ECO:0008006" key="3">
    <source>
        <dbReference type="Google" id="ProtNLM"/>
    </source>
</evidence>
<gene>
    <name evidence="1" type="ORF">A2678_03215</name>
</gene>
<organism evidence="1 2">
    <name type="scientific">Candidatus Kaiserbacteria bacterium RIFCSPHIGHO2_01_FULL_53_31</name>
    <dbReference type="NCBI Taxonomy" id="1798481"/>
    <lineage>
        <taxon>Bacteria</taxon>
        <taxon>Candidatus Kaiseribacteriota</taxon>
    </lineage>
</organism>
<proteinExistence type="predicted"/>
<reference evidence="1 2" key="1">
    <citation type="journal article" date="2016" name="Nat. Commun.">
        <title>Thousands of microbial genomes shed light on interconnected biogeochemical processes in an aquifer system.</title>
        <authorList>
            <person name="Anantharaman K."/>
            <person name="Brown C.T."/>
            <person name="Hug L.A."/>
            <person name="Sharon I."/>
            <person name="Castelle C.J."/>
            <person name="Probst A.J."/>
            <person name="Thomas B.C."/>
            <person name="Singh A."/>
            <person name="Wilkins M.J."/>
            <person name="Karaoz U."/>
            <person name="Brodie E.L."/>
            <person name="Williams K.H."/>
            <person name="Hubbard S.S."/>
            <person name="Banfield J.F."/>
        </authorList>
    </citation>
    <scope>NUCLEOTIDE SEQUENCE [LARGE SCALE GENOMIC DNA]</scope>
</reference>
<evidence type="ECO:0000313" key="1">
    <source>
        <dbReference type="EMBL" id="OGG48417.1"/>
    </source>
</evidence>
<sequence>MLATMEEWQRRIEAYCKEYDIPIEYLANTLYEPKVVPMIRGKAFEFSVLLALQGILDEHTWRVSKTPMNAQQGAHDIDVNITHLSSGRAINVECKLAGKGRFRHQSSGSSEISVKCMRSRTLGEAMVKALAPRFHVTEAQLKVHNDQYLPGDFDVVITSIGNAFYETDPNTGFFTWTPTSDGIAFLEALRAKYGISPEMPLKDFAFSQMYIAKASDLAVANNGVRCTRRRCTKKRNCGFIPNYPVITFTTETLEPQTPWHYLSNAVRVLDGFVE</sequence>
<dbReference type="Proteomes" id="UP000178815">
    <property type="component" value="Unassembled WGS sequence"/>
</dbReference>
<dbReference type="STRING" id="1798481.A2678_03215"/>
<evidence type="ECO:0000313" key="2">
    <source>
        <dbReference type="Proteomes" id="UP000178815"/>
    </source>
</evidence>
<dbReference type="AlphaFoldDB" id="A0A1F6CHB9"/>
<accession>A0A1F6CHB9</accession>